<feature type="region of interest" description="Disordered" evidence="1">
    <location>
        <begin position="239"/>
        <end position="307"/>
    </location>
</feature>
<gene>
    <name evidence="2" type="ORF">E5L68_019165</name>
</gene>
<reference evidence="2 3" key="1">
    <citation type="submission" date="2024-12" db="EMBL/GenBank/DDBJ databases">
        <authorList>
            <person name="Hu S."/>
        </authorList>
    </citation>
    <scope>NUCLEOTIDE SEQUENCE [LARGE SCALE GENOMIC DNA]</scope>
    <source>
        <strain evidence="2 3">P-25</strain>
    </source>
</reference>
<dbReference type="Pfam" id="PF18976">
    <property type="entry name" value="DUF5712"/>
    <property type="match status" value="1"/>
</dbReference>
<evidence type="ECO:0000313" key="2">
    <source>
        <dbReference type="EMBL" id="MFN0293509.1"/>
    </source>
</evidence>
<keyword evidence="3" id="KW-1185">Reference proteome</keyword>
<feature type="compositionally biased region" description="Polar residues" evidence="1">
    <location>
        <begin position="260"/>
        <end position="272"/>
    </location>
</feature>
<proteinExistence type="predicted"/>
<accession>A0ABW9JM31</accession>
<evidence type="ECO:0000313" key="3">
    <source>
        <dbReference type="Proteomes" id="UP001517367"/>
    </source>
</evidence>
<sequence length="307" mass="35678">MYINITDSEMGNNRGSSATLVHYLDKENRLFKSEEPMLWFNGESKKVQSYEVKNKIDHNIAKLCRDDAKFFLINISPSQKEIVHLKELYGEDGAKEKLSEYAVKIMDEYARNFKKENIQSNADLLWFGKLENHRYYSHKDKEVKSGQVKRGTVKPGEQMHVQVIVSRKDITNKIRLSPMNKSRGKNAEHSKKLGQFDRVAFKKSGERVFDQQFDFQRPISETFNHANANAKGLKERLDLRASTNNSTPKEKLEEPKQESQHSYLPQPEQTNYLGLLLEKQDAEPLGTGLKKRKKRRKNRENEQGLSM</sequence>
<evidence type="ECO:0000256" key="1">
    <source>
        <dbReference type="SAM" id="MobiDB-lite"/>
    </source>
</evidence>
<feature type="compositionally biased region" description="Basic residues" evidence="1">
    <location>
        <begin position="289"/>
        <end position="298"/>
    </location>
</feature>
<dbReference type="Proteomes" id="UP001517367">
    <property type="component" value="Unassembled WGS sequence"/>
</dbReference>
<organism evidence="2 3">
    <name type="scientific">Pedobacter helvus</name>
    <dbReference type="NCBI Taxonomy" id="2563444"/>
    <lineage>
        <taxon>Bacteria</taxon>
        <taxon>Pseudomonadati</taxon>
        <taxon>Bacteroidota</taxon>
        <taxon>Sphingobacteriia</taxon>
        <taxon>Sphingobacteriales</taxon>
        <taxon>Sphingobacteriaceae</taxon>
        <taxon>Pedobacter</taxon>
    </lineage>
</organism>
<protein>
    <submittedName>
        <fullName evidence="2">DUF5712 family protein</fullName>
    </submittedName>
</protein>
<dbReference type="EMBL" id="SRMP02000050">
    <property type="protein sequence ID" value="MFN0293509.1"/>
    <property type="molecule type" value="Genomic_DNA"/>
</dbReference>
<dbReference type="RefSeq" id="WP_138729180.1">
    <property type="nucleotide sequence ID" value="NZ_SRMP02000050.1"/>
</dbReference>
<dbReference type="InterPro" id="IPR043766">
    <property type="entry name" value="BfmA-like"/>
</dbReference>
<name>A0ABW9JM31_9SPHI</name>
<feature type="compositionally biased region" description="Basic and acidic residues" evidence="1">
    <location>
        <begin position="248"/>
        <end position="259"/>
    </location>
</feature>
<comment type="caution">
    <text evidence="2">The sequence shown here is derived from an EMBL/GenBank/DDBJ whole genome shotgun (WGS) entry which is preliminary data.</text>
</comment>